<comment type="subcellular location">
    <subcellularLocation>
        <location evidence="1">Cytoplasm</location>
        <location evidence="1">Cytoskeleton</location>
        <location evidence="1">Flagellum axoneme</location>
    </subcellularLocation>
</comment>
<dbReference type="GO" id="GO:0044782">
    <property type="term" value="P:cilium organization"/>
    <property type="evidence" value="ECO:0007669"/>
    <property type="project" value="TreeGrafter"/>
</dbReference>
<evidence type="ECO:0000256" key="10">
    <source>
        <dbReference type="SAM" id="Coils"/>
    </source>
</evidence>
<organism evidence="12">
    <name type="scientific">Harpegnathos saltator</name>
    <name type="common">Jerdon's jumping ant</name>
    <dbReference type="NCBI Taxonomy" id="610380"/>
    <lineage>
        <taxon>Eukaryota</taxon>
        <taxon>Metazoa</taxon>
        <taxon>Ecdysozoa</taxon>
        <taxon>Arthropoda</taxon>
        <taxon>Hexapoda</taxon>
        <taxon>Insecta</taxon>
        <taxon>Pterygota</taxon>
        <taxon>Neoptera</taxon>
        <taxon>Endopterygota</taxon>
        <taxon>Hymenoptera</taxon>
        <taxon>Apocrita</taxon>
        <taxon>Aculeata</taxon>
        <taxon>Formicoidea</taxon>
        <taxon>Formicidae</taxon>
        <taxon>Ponerinae</taxon>
        <taxon>Ponerini</taxon>
        <taxon>Harpegnathos</taxon>
    </lineage>
</organism>
<dbReference type="FunCoup" id="E2C7L2">
    <property type="interactions" value="28"/>
</dbReference>
<dbReference type="GO" id="GO:0031514">
    <property type="term" value="C:motile cilium"/>
    <property type="evidence" value="ECO:0007669"/>
    <property type="project" value="TreeGrafter"/>
</dbReference>
<evidence type="ECO:0000256" key="3">
    <source>
        <dbReference type="ARBA" id="ARBA00013738"/>
    </source>
</evidence>
<evidence type="ECO:0000256" key="6">
    <source>
        <dbReference type="ARBA" id="ARBA00023069"/>
    </source>
</evidence>
<protein>
    <recommendedName>
        <fullName evidence="3">Dynein regulatory complex protein 9</fullName>
    </recommendedName>
    <alternativeName>
        <fullName evidence="9">IQ domain-containing protein G</fullName>
    </alternativeName>
</protein>
<accession>E2C7L2</accession>
<dbReference type="GO" id="GO:0005737">
    <property type="term" value="C:cytoplasm"/>
    <property type="evidence" value="ECO:0007669"/>
    <property type="project" value="TreeGrafter"/>
</dbReference>
<reference evidence="11 12" key="1">
    <citation type="journal article" date="2010" name="Science">
        <title>Genomic comparison of the ants Camponotus floridanus and Harpegnathos saltator.</title>
        <authorList>
            <person name="Bonasio R."/>
            <person name="Zhang G."/>
            <person name="Ye C."/>
            <person name="Mutti N.S."/>
            <person name="Fang X."/>
            <person name="Qin N."/>
            <person name="Donahue G."/>
            <person name="Yang P."/>
            <person name="Li Q."/>
            <person name="Li C."/>
            <person name="Zhang P."/>
            <person name="Huang Z."/>
            <person name="Berger S.L."/>
            <person name="Reinberg D."/>
            <person name="Wang J."/>
            <person name="Liebig J."/>
        </authorList>
    </citation>
    <scope>NUCLEOTIDE SEQUENCE [LARGE SCALE GENOMIC DNA]</scope>
    <source>
        <strain evidence="11 12">R22 G/1</strain>
    </source>
</reference>
<name>E2C7L2_HARSA</name>
<dbReference type="PROSITE" id="PS50096">
    <property type="entry name" value="IQ"/>
    <property type="match status" value="1"/>
</dbReference>
<dbReference type="OMA" id="HRIECAV"/>
<evidence type="ECO:0000256" key="7">
    <source>
        <dbReference type="ARBA" id="ARBA00023212"/>
    </source>
</evidence>
<dbReference type="CDD" id="cd23766">
    <property type="entry name" value="IQCG"/>
    <property type="match status" value="1"/>
</dbReference>
<feature type="coiled-coil region" evidence="10">
    <location>
        <begin position="78"/>
        <end position="122"/>
    </location>
</feature>
<evidence type="ECO:0000256" key="1">
    <source>
        <dbReference type="ARBA" id="ARBA00004611"/>
    </source>
</evidence>
<evidence type="ECO:0000256" key="5">
    <source>
        <dbReference type="ARBA" id="ARBA00022846"/>
    </source>
</evidence>
<sequence length="310" mass="36949">MATIEADSPAGLSPAERDAVLEILKECADSLAVYQNTLRQPATADAFLEIGLYVGNIIRDLKREISERGTIEILIGEIERITSQEEQERLLLEEHERMQTVVSELRKTIADKRTSNEQAEEHSTKKLILTRDEKERLKLIKDAEMRYVRAWEEARREQNVLRYELEMDKLAKTLNDCNARERNENRVNSELIRYLTQRIALIGNRIEEWQRRYDREEKMYEKEIRKVRNEMEDTRADLEGLTTEYRSNQEFIDTYLAEQEALTRQKEHEDHVRRSAIRMQAWWRGVMVRRKLGPYRPEERKKKRAVKTKK</sequence>
<dbReference type="InParanoid" id="E2C7L2"/>
<evidence type="ECO:0000313" key="11">
    <source>
        <dbReference type="EMBL" id="EFN76088.1"/>
    </source>
</evidence>
<keyword evidence="8" id="KW-0966">Cell projection</keyword>
<evidence type="ECO:0000256" key="2">
    <source>
        <dbReference type="ARBA" id="ARBA00008222"/>
    </source>
</evidence>
<gene>
    <name evidence="11" type="ORF">EAI_03890</name>
</gene>
<evidence type="ECO:0000256" key="4">
    <source>
        <dbReference type="ARBA" id="ARBA00022490"/>
    </source>
</evidence>
<dbReference type="OrthoDB" id="10254713at2759"/>
<evidence type="ECO:0000256" key="8">
    <source>
        <dbReference type="ARBA" id="ARBA00023273"/>
    </source>
</evidence>
<keyword evidence="4" id="KW-0963">Cytoplasm</keyword>
<comment type="similarity">
    <text evidence="2">Belongs to the DRC9 family.</text>
</comment>
<dbReference type="Proteomes" id="UP000008237">
    <property type="component" value="Unassembled WGS sequence"/>
</dbReference>
<keyword evidence="6" id="KW-0969">Cilium</keyword>
<feature type="coiled-coil region" evidence="10">
    <location>
        <begin position="206"/>
        <end position="244"/>
    </location>
</feature>
<keyword evidence="12" id="KW-1185">Reference proteome</keyword>
<keyword evidence="10" id="KW-0175">Coiled coil</keyword>
<dbReference type="PANTHER" id="PTHR14871:SF1">
    <property type="entry name" value="DYNEIN REGULATORY COMPLEX PROTEIN 9"/>
    <property type="match status" value="1"/>
</dbReference>
<dbReference type="Pfam" id="PF00612">
    <property type="entry name" value="IQ"/>
    <property type="match status" value="1"/>
</dbReference>
<keyword evidence="7" id="KW-0206">Cytoskeleton</keyword>
<dbReference type="AlphaFoldDB" id="E2C7L2"/>
<keyword evidence="5" id="KW-0282">Flagellum</keyword>
<dbReference type="PANTHER" id="PTHR14871">
    <property type="entry name" value="DYNEIN REGULATORY COMPLEX PROTEIN 9"/>
    <property type="match status" value="1"/>
</dbReference>
<evidence type="ECO:0000256" key="9">
    <source>
        <dbReference type="ARBA" id="ARBA00032183"/>
    </source>
</evidence>
<evidence type="ECO:0000313" key="12">
    <source>
        <dbReference type="Proteomes" id="UP000008237"/>
    </source>
</evidence>
<dbReference type="EMBL" id="GL453383">
    <property type="protein sequence ID" value="EFN76088.1"/>
    <property type="molecule type" value="Genomic_DNA"/>
</dbReference>
<proteinExistence type="inferred from homology"/>
<dbReference type="InterPro" id="IPR000048">
    <property type="entry name" value="IQ_motif_EF-hand-BS"/>
</dbReference>
<dbReference type="InterPro" id="IPR042618">
    <property type="entry name" value="IQCG"/>
</dbReference>